<dbReference type="EMBL" id="UYJE01007247">
    <property type="protein sequence ID" value="VDI52981.1"/>
    <property type="molecule type" value="Genomic_DNA"/>
</dbReference>
<dbReference type="PANTHER" id="PTHR45749">
    <property type="match status" value="1"/>
</dbReference>
<proteinExistence type="predicted"/>
<evidence type="ECO:0008006" key="3">
    <source>
        <dbReference type="Google" id="ProtNLM"/>
    </source>
</evidence>
<dbReference type="Proteomes" id="UP000596742">
    <property type="component" value="Unassembled WGS sequence"/>
</dbReference>
<reference evidence="1" key="1">
    <citation type="submission" date="2018-11" db="EMBL/GenBank/DDBJ databases">
        <authorList>
            <person name="Alioto T."/>
            <person name="Alioto T."/>
        </authorList>
    </citation>
    <scope>NUCLEOTIDE SEQUENCE</scope>
</reference>
<accession>A0A8B6FP72</accession>
<dbReference type="OrthoDB" id="6116870at2759"/>
<sequence length="106" mass="11786">MLQQIDVILLCGRQNIPLRGHVEERSNFMAILHEKANADDILFDHLVFSAASRAKYTSPAIKNELVELCGKDVLNQVIGACKSASCFAVIADEYTDKATKEQHCHN</sequence>
<name>A0A8B6FP72_MYTGA</name>
<keyword evidence="2" id="KW-1185">Reference proteome</keyword>
<protein>
    <recommendedName>
        <fullName evidence="3">DUF4371 domain-containing protein</fullName>
    </recommendedName>
</protein>
<dbReference type="AlphaFoldDB" id="A0A8B6FP72"/>
<dbReference type="PANTHER" id="PTHR45749:SF21">
    <property type="entry name" value="DUF4371 DOMAIN-CONTAINING PROTEIN"/>
    <property type="match status" value="1"/>
</dbReference>
<comment type="caution">
    <text evidence="1">The sequence shown here is derived from an EMBL/GenBank/DDBJ whole genome shotgun (WGS) entry which is preliminary data.</text>
</comment>
<gene>
    <name evidence="1" type="ORF">MGAL_10B089760</name>
</gene>
<evidence type="ECO:0000313" key="1">
    <source>
        <dbReference type="EMBL" id="VDI52981.1"/>
    </source>
</evidence>
<evidence type="ECO:0000313" key="2">
    <source>
        <dbReference type="Proteomes" id="UP000596742"/>
    </source>
</evidence>
<organism evidence="1 2">
    <name type="scientific">Mytilus galloprovincialis</name>
    <name type="common">Mediterranean mussel</name>
    <dbReference type="NCBI Taxonomy" id="29158"/>
    <lineage>
        <taxon>Eukaryota</taxon>
        <taxon>Metazoa</taxon>
        <taxon>Spiralia</taxon>
        <taxon>Lophotrochozoa</taxon>
        <taxon>Mollusca</taxon>
        <taxon>Bivalvia</taxon>
        <taxon>Autobranchia</taxon>
        <taxon>Pteriomorphia</taxon>
        <taxon>Mytilida</taxon>
        <taxon>Mytiloidea</taxon>
        <taxon>Mytilidae</taxon>
        <taxon>Mytilinae</taxon>
        <taxon>Mytilus</taxon>
    </lineage>
</organism>